<sequence length="151" mass="16395">MFDPFPAVPTSCRPSPLWSLIVMSLCHYPTGRDPMVFLLGMTWLEIPFEPVGHILRGGVTKQSHRPLNLPIGDREEHNSESMYDGPPPLRSKVKGLAGQAVLENSKHHVTLDKNTGEQAAMTPSKHAHAHLAPTTLGISTPPLPLPMGSIG</sequence>
<protein>
    <submittedName>
        <fullName evidence="1">Uncharacterized protein</fullName>
    </submittedName>
</protein>
<keyword evidence="2" id="KW-1185">Reference proteome</keyword>
<gene>
    <name evidence="1" type="ORF">BDM02DRAFT_3124837</name>
</gene>
<comment type="caution">
    <text evidence="1">The sequence shown here is derived from an EMBL/GenBank/DDBJ whole genome shotgun (WGS) entry which is preliminary data.</text>
</comment>
<reference evidence="1" key="1">
    <citation type="submission" date="2019-10" db="EMBL/GenBank/DDBJ databases">
        <authorList>
            <consortium name="DOE Joint Genome Institute"/>
            <person name="Kuo A."/>
            <person name="Miyauchi S."/>
            <person name="Kiss E."/>
            <person name="Drula E."/>
            <person name="Kohler A."/>
            <person name="Sanchez-Garcia M."/>
            <person name="Andreopoulos B."/>
            <person name="Barry K.W."/>
            <person name="Bonito G."/>
            <person name="Buee M."/>
            <person name="Carver A."/>
            <person name="Chen C."/>
            <person name="Cichocki N."/>
            <person name="Clum A."/>
            <person name="Culley D."/>
            <person name="Crous P.W."/>
            <person name="Fauchery L."/>
            <person name="Girlanda M."/>
            <person name="Hayes R."/>
            <person name="Keri Z."/>
            <person name="Labutti K."/>
            <person name="Lipzen A."/>
            <person name="Lombard V."/>
            <person name="Magnuson J."/>
            <person name="Maillard F."/>
            <person name="Morin E."/>
            <person name="Murat C."/>
            <person name="Nolan M."/>
            <person name="Ohm R."/>
            <person name="Pangilinan J."/>
            <person name="Pereira M."/>
            <person name="Perotto S."/>
            <person name="Peter M."/>
            <person name="Riley R."/>
            <person name="Sitrit Y."/>
            <person name="Stielow B."/>
            <person name="Szollosi G."/>
            <person name="Zifcakova L."/>
            <person name="Stursova M."/>
            <person name="Spatafora J.W."/>
            <person name="Tedersoo L."/>
            <person name="Vaario L.-M."/>
            <person name="Yamada A."/>
            <person name="Yan M."/>
            <person name="Wang P."/>
            <person name="Xu J."/>
            <person name="Bruns T."/>
            <person name="Baldrian P."/>
            <person name="Vilgalys R."/>
            <person name="Henrissat B."/>
            <person name="Grigoriev I.V."/>
            <person name="Hibbett D."/>
            <person name="Nagy L.G."/>
            <person name="Martin F.M."/>
        </authorList>
    </citation>
    <scope>NUCLEOTIDE SEQUENCE</scope>
    <source>
        <strain evidence="1">P2</strain>
    </source>
</reference>
<proteinExistence type="predicted"/>
<evidence type="ECO:0000313" key="1">
    <source>
        <dbReference type="EMBL" id="KAF9642106.1"/>
    </source>
</evidence>
<dbReference type="Proteomes" id="UP000886501">
    <property type="component" value="Unassembled WGS sequence"/>
</dbReference>
<name>A0ACB6YYZ9_THEGA</name>
<reference evidence="1" key="2">
    <citation type="journal article" date="2020" name="Nat. Commun.">
        <title>Large-scale genome sequencing of mycorrhizal fungi provides insights into the early evolution of symbiotic traits.</title>
        <authorList>
            <person name="Miyauchi S."/>
            <person name="Kiss E."/>
            <person name="Kuo A."/>
            <person name="Drula E."/>
            <person name="Kohler A."/>
            <person name="Sanchez-Garcia M."/>
            <person name="Morin E."/>
            <person name="Andreopoulos B."/>
            <person name="Barry K.W."/>
            <person name="Bonito G."/>
            <person name="Buee M."/>
            <person name="Carver A."/>
            <person name="Chen C."/>
            <person name="Cichocki N."/>
            <person name="Clum A."/>
            <person name="Culley D."/>
            <person name="Crous P.W."/>
            <person name="Fauchery L."/>
            <person name="Girlanda M."/>
            <person name="Hayes R.D."/>
            <person name="Keri Z."/>
            <person name="LaButti K."/>
            <person name="Lipzen A."/>
            <person name="Lombard V."/>
            <person name="Magnuson J."/>
            <person name="Maillard F."/>
            <person name="Murat C."/>
            <person name="Nolan M."/>
            <person name="Ohm R.A."/>
            <person name="Pangilinan J."/>
            <person name="Pereira M.F."/>
            <person name="Perotto S."/>
            <person name="Peter M."/>
            <person name="Pfister S."/>
            <person name="Riley R."/>
            <person name="Sitrit Y."/>
            <person name="Stielow J.B."/>
            <person name="Szollosi G."/>
            <person name="Zifcakova L."/>
            <person name="Stursova M."/>
            <person name="Spatafora J.W."/>
            <person name="Tedersoo L."/>
            <person name="Vaario L.M."/>
            <person name="Yamada A."/>
            <person name="Yan M."/>
            <person name="Wang P."/>
            <person name="Xu J."/>
            <person name="Bruns T."/>
            <person name="Baldrian P."/>
            <person name="Vilgalys R."/>
            <person name="Dunand C."/>
            <person name="Henrissat B."/>
            <person name="Grigoriev I.V."/>
            <person name="Hibbett D."/>
            <person name="Nagy L.G."/>
            <person name="Martin F.M."/>
        </authorList>
    </citation>
    <scope>NUCLEOTIDE SEQUENCE</scope>
    <source>
        <strain evidence="1">P2</strain>
    </source>
</reference>
<dbReference type="EMBL" id="MU118692">
    <property type="protein sequence ID" value="KAF9642106.1"/>
    <property type="molecule type" value="Genomic_DNA"/>
</dbReference>
<accession>A0ACB6YYZ9</accession>
<organism evidence="1 2">
    <name type="scientific">Thelephora ganbajun</name>
    <name type="common">Ganba fungus</name>
    <dbReference type="NCBI Taxonomy" id="370292"/>
    <lineage>
        <taxon>Eukaryota</taxon>
        <taxon>Fungi</taxon>
        <taxon>Dikarya</taxon>
        <taxon>Basidiomycota</taxon>
        <taxon>Agaricomycotina</taxon>
        <taxon>Agaricomycetes</taxon>
        <taxon>Thelephorales</taxon>
        <taxon>Thelephoraceae</taxon>
        <taxon>Thelephora</taxon>
    </lineage>
</organism>
<evidence type="ECO:0000313" key="2">
    <source>
        <dbReference type="Proteomes" id="UP000886501"/>
    </source>
</evidence>